<protein>
    <recommendedName>
        <fullName evidence="9">Peptidase S1 domain-containing protein</fullName>
    </recommendedName>
</protein>
<dbReference type="SMART" id="SM00020">
    <property type="entry name" value="Tryp_SPc"/>
    <property type="match status" value="1"/>
</dbReference>
<dbReference type="FunFam" id="2.40.10.10:FF:000028">
    <property type="entry name" value="Serine protease easter"/>
    <property type="match status" value="1"/>
</dbReference>
<evidence type="ECO:0000256" key="8">
    <source>
        <dbReference type="SAM" id="SignalP"/>
    </source>
</evidence>
<dbReference type="AlphaFoldDB" id="B4PQ06"/>
<dbReference type="InterPro" id="IPR001254">
    <property type="entry name" value="Trypsin_dom"/>
</dbReference>
<dbReference type="Gene3D" id="2.40.10.10">
    <property type="entry name" value="Trypsin-like serine proteases"/>
    <property type="match status" value="2"/>
</dbReference>
<evidence type="ECO:0000256" key="6">
    <source>
        <dbReference type="ARBA" id="ARBA00023180"/>
    </source>
</evidence>
<name>B4PQ06_DROYA</name>
<dbReference type="GO" id="GO:0004252">
    <property type="term" value="F:serine-type endopeptidase activity"/>
    <property type="evidence" value="ECO:0007669"/>
    <property type="project" value="InterPro"/>
</dbReference>
<accession>B4PQ06</accession>
<feature type="chain" id="PRO_5006459103" description="Peptidase S1 domain-containing protein" evidence="8">
    <location>
        <begin position="24"/>
        <end position="342"/>
    </location>
</feature>
<evidence type="ECO:0000256" key="3">
    <source>
        <dbReference type="ARBA" id="ARBA00022837"/>
    </source>
</evidence>
<dbReference type="Pfam" id="PF00089">
    <property type="entry name" value="Trypsin"/>
    <property type="match status" value="1"/>
</dbReference>
<evidence type="ECO:0000256" key="7">
    <source>
        <dbReference type="ARBA" id="ARBA00024195"/>
    </source>
</evidence>
<evidence type="ECO:0000313" key="11">
    <source>
        <dbReference type="Proteomes" id="UP000002282"/>
    </source>
</evidence>
<sequence>MFFGHTFLHFLLMLQVLVPHSNGEPSVPGWVPPYKCFRMRAGVNLLRGCDTDKYCCPEPEMYLPHVTCGKSRTQPTKGREPVPNEFPWMAMLLYGHKYNTSEKLLPKCGGSLINNWHVLTAAHCVEYPFVEYPFALKSVRLGEHDTSTNPDLTVVNGISRYTHRYLEIEVDKIIAHEQFNHGKKMINDIALLRLQVPVRYTEAIQPICIPGPHITSSHKRMFQASGWSDMGKGIPSQVLLRSFIPERHPDVCKSNDEFDFGSQICAGGLDGNYTRRGDSGGPLMETVIHENVRVTYASGIVSYRPKTCQQNICKPAFYTKTAYFFDWINSKLQSALIDSGQK</sequence>
<dbReference type="PRINTS" id="PR00722">
    <property type="entry name" value="CHYMOTRYPSIN"/>
</dbReference>
<keyword evidence="11" id="KW-1185">Reference proteome</keyword>
<keyword evidence="1" id="KW-0479">Metal-binding</keyword>
<dbReference type="Proteomes" id="UP000002282">
    <property type="component" value="Chromosome 3R"/>
</dbReference>
<dbReference type="PANTHER" id="PTHR24256">
    <property type="entry name" value="TRYPTASE-RELATED"/>
    <property type="match status" value="1"/>
</dbReference>
<dbReference type="SUPFAM" id="SSF50494">
    <property type="entry name" value="Trypsin-like serine proteases"/>
    <property type="match status" value="1"/>
</dbReference>
<keyword evidence="2 8" id="KW-0732">Signal</keyword>
<gene>
    <name evidence="10" type="primary">Dyak\GE26269</name>
    <name evidence="10" type="synonym">dyak_GLEANR_9825</name>
    <name evidence="10" type="synonym">GE26269</name>
    <name evidence="10" type="ORF">Dyak_GE26269</name>
</gene>
<dbReference type="PROSITE" id="PS00134">
    <property type="entry name" value="TRYPSIN_HIS"/>
    <property type="match status" value="1"/>
</dbReference>
<keyword evidence="3" id="KW-0106">Calcium</keyword>
<keyword evidence="6" id="KW-0325">Glycoprotein</keyword>
<dbReference type="OrthoDB" id="6380398at2759"/>
<dbReference type="GO" id="GO:0006508">
    <property type="term" value="P:proteolysis"/>
    <property type="evidence" value="ECO:0007669"/>
    <property type="project" value="InterPro"/>
</dbReference>
<keyword evidence="10" id="KW-0378">Hydrolase</keyword>
<dbReference type="InterPro" id="IPR001314">
    <property type="entry name" value="Peptidase_S1A"/>
</dbReference>
<feature type="signal peptide" evidence="8">
    <location>
        <begin position="1"/>
        <end position="23"/>
    </location>
</feature>
<comment type="similarity">
    <text evidence="7">Belongs to the peptidase S1 family. CLIP subfamily.</text>
</comment>
<dbReference type="InterPro" id="IPR043504">
    <property type="entry name" value="Peptidase_S1_PA_chymotrypsin"/>
</dbReference>
<feature type="domain" description="Peptidase S1" evidence="9">
    <location>
        <begin position="66"/>
        <end position="333"/>
    </location>
</feature>
<organism evidence="10 11">
    <name type="scientific">Drosophila yakuba</name>
    <name type="common">Fruit fly</name>
    <dbReference type="NCBI Taxonomy" id="7245"/>
    <lineage>
        <taxon>Eukaryota</taxon>
        <taxon>Metazoa</taxon>
        <taxon>Ecdysozoa</taxon>
        <taxon>Arthropoda</taxon>
        <taxon>Hexapoda</taxon>
        <taxon>Insecta</taxon>
        <taxon>Pterygota</taxon>
        <taxon>Neoptera</taxon>
        <taxon>Endopterygota</taxon>
        <taxon>Diptera</taxon>
        <taxon>Brachycera</taxon>
        <taxon>Muscomorpha</taxon>
        <taxon>Ephydroidea</taxon>
        <taxon>Drosophilidae</taxon>
        <taxon>Drosophila</taxon>
        <taxon>Sophophora</taxon>
    </lineage>
</organism>
<keyword evidence="5" id="KW-1015">Disulfide bond</keyword>
<evidence type="ECO:0000256" key="2">
    <source>
        <dbReference type="ARBA" id="ARBA00022729"/>
    </source>
</evidence>
<dbReference type="InterPro" id="IPR051487">
    <property type="entry name" value="Ser/Thr_Proteases_Immune/Dev"/>
</dbReference>
<dbReference type="CDD" id="cd00190">
    <property type="entry name" value="Tryp_SPc"/>
    <property type="match status" value="1"/>
</dbReference>
<dbReference type="PROSITE" id="PS50240">
    <property type="entry name" value="TRYPSIN_DOM"/>
    <property type="match status" value="1"/>
</dbReference>
<reference evidence="10 11" key="2">
    <citation type="journal article" date="2007" name="PLoS Biol.">
        <title>Principles of genome evolution in the Drosophila melanogaster species group.</title>
        <authorList>
            <person name="Ranz J.M."/>
            <person name="Maurin D."/>
            <person name="Chan Y.S."/>
            <person name="von Grotthuss M."/>
            <person name="Hillier L.W."/>
            <person name="Roote J."/>
            <person name="Ashburner M."/>
            <person name="Bergman C.M."/>
        </authorList>
    </citation>
    <scope>NUCLEOTIDE SEQUENCE [LARGE SCALE GENOMIC DNA]</scope>
    <source>
        <strain evidence="11">Tai18E2 / Tucson 14021-0261.01</strain>
    </source>
</reference>
<dbReference type="EMBL" id="CM000160">
    <property type="protein sequence ID" value="EDW97233.2"/>
    <property type="molecule type" value="Genomic_DNA"/>
</dbReference>
<dbReference type="InterPro" id="IPR009003">
    <property type="entry name" value="Peptidase_S1_PA"/>
</dbReference>
<dbReference type="MEROPS" id="S01.A68"/>
<dbReference type="eggNOG" id="KOG3627">
    <property type="taxonomic scope" value="Eukaryota"/>
</dbReference>
<proteinExistence type="inferred from homology"/>
<dbReference type="InterPro" id="IPR018114">
    <property type="entry name" value="TRYPSIN_HIS"/>
</dbReference>
<evidence type="ECO:0000313" key="10">
    <source>
        <dbReference type="EMBL" id="EDW97233.2"/>
    </source>
</evidence>
<reference evidence="10 11" key="1">
    <citation type="journal article" date="2007" name="Nature">
        <title>Evolution of genes and genomes on the Drosophila phylogeny.</title>
        <authorList>
            <consortium name="Drosophila 12 Genomes Consortium"/>
            <person name="Clark A.G."/>
            <person name="Eisen M.B."/>
            <person name="Smith D.R."/>
            <person name="Bergman C.M."/>
            <person name="Oliver B."/>
            <person name="Markow T.A."/>
            <person name="Kaufman T.C."/>
            <person name="Kellis M."/>
            <person name="Gelbart W."/>
            <person name="Iyer V.N."/>
            <person name="Pollard D.A."/>
            <person name="Sackton T.B."/>
            <person name="Larracuente A.M."/>
            <person name="Singh N.D."/>
            <person name="Abad J.P."/>
            <person name="Abt D.N."/>
            <person name="Adryan B."/>
            <person name="Aguade M."/>
            <person name="Akashi H."/>
            <person name="Anderson W.W."/>
            <person name="Aquadro C.F."/>
            <person name="Ardell D.H."/>
            <person name="Arguello R."/>
            <person name="Artieri C.G."/>
            <person name="Barbash D.A."/>
            <person name="Barker D."/>
            <person name="Barsanti P."/>
            <person name="Batterham P."/>
            <person name="Batzoglou S."/>
            <person name="Begun D."/>
            <person name="Bhutkar A."/>
            <person name="Blanco E."/>
            <person name="Bosak S.A."/>
            <person name="Bradley R.K."/>
            <person name="Brand A.D."/>
            <person name="Brent M.R."/>
            <person name="Brooks A.N."/>
            <person name="Brown R.H."/>
            <person name="Butlin R.K."/>
            <person name="Caggese C."/>
            <person name="Calvi B.R."/>
            <person name="Bernardo de Carvalho A."/>
            <person name="Caspi A."/>
            <person name="Castrezana S."/>
            <person name="Celniker S.E."/>
            <person name="Chang J.L."/>
            <person name="Chapple C."/>
            <person name="Chatterji S."/>
            <person name="Chinwalla A."/>
            <person name="Civetta A."/>
            <person name="Clifton S.W."/>
            <person name="Comeron J.M."/>
            <person name="Costello J.C."/>
            <person name="Coyne J.A."/>
            <person name="Daub J."/>
            <person name="David R.G."/>
            <person name="Delcher A.L."/>
            <person name="Delehaunty K."/>
            <person name="Do C.B."/>
            <person name="Ebling H."/>
            <person name="Edwards K."/>
            <person name="Eickbush T."/>
            <person name="Evans J.D."/>
            <person name="Filipski A."/>
            <person name="Findeiss S."/>
            <person name="Freyhult E."/>
            <person name="Fulton L."/>
            <person name="Fulton R."/>
            <person name="Garcia A.C."/>
            <person name="Gardiner A."/>
            <person name="Garfield D.A."/>
            <person name="Garvin B.E."/>
            <person name="Gibson G."/>
            <person name="Gilbert D."/>
            <person name="Gnerre S."/>
            <person name="Godfrey J."/>
            <person name="Good R."/>
            <person name="Gotea V."/>
            <person name="Gravely B."/>
            <person name="Greenberg A.J."/>
            <person name="Griffiths-Jones S."/>
            <person name="Gross S."/>
            <person name="Guigo R."/>
            <person name="Gustafson E.A."/>
            <person name="Haerty W."/>
            <person name="Hahn M.W."/>
            <person name="Halligan D.L."/>
            <person name="Halpern A.L."/>
            <person name="Halter G.M."/>
            <person name="Han M.V."/>
            <person name="Heger A."/>
            <person name="Hillier L."/>
            <person name="Hinrichs A.S."/>
            <person name="Holmes I."/>
            <person name="Hoskins R.A."/>
            <person name="Hubisz M.J."/>
            <person name="Hultmark D."/>
            <person name="Huntley M.A."/>
            <person name="Jaffe D.B."/>
            <person name="Jagadeeshan S."/>
            <person name="Jeck W.R."/>
            <person name="Johnson J."/>
            <person name="Jones C.D."/>
            <person name="Jordan W.C."/>
            <person name="Karpen G.H."/>
            <person name="Kataoka E."/>
            <person name="Keightley P.D."/>
            <person name="Kheradpour P."/>
            <person name="Kirkness E.F."/>
            <person name="Koerich L.B."/>
            <person name="Kristiansen K."/>
            <person name="Kudrna D."/>
            <person name="Kulathinal R.J."/>
            <person name="Kumar S."/>
            <person name="Kwok R."/>
            <person name="Lander E."/>
            <person name="Langley C.H."/>
            <person name="Lapoint R."/>
            <person name="Lazzaro B.P."/>
            <person name="Lee S.J."/>
            <person name="Levesque L."/>
            <person name="Li R."/>
            <person name="Lin C.F."/>
            <person name="Lin M.F."/>
            <person name="Lindblad-Toh K."/>
            <person name="Llopart A."/>
            <person name="Long M."/>
            <person name="Low L."/>
            <person name="Lozovsky E."/>
            <person name="Lu J."/>
            <person name="Luo M."/>
            <person name="Machado C.A."/>
            <person name="Makalowski W."/>
            <person name="Marzo M."/>
            <person name="Matsuda M."/>
            <person name="Matzkin L."/>
            <person name="McAllister B."/>
            <person name="McBride C.S."/>
            <person name="McKernan B."/>
            <person name="McKernan K."/>
            <person name="Mendez-Lago M."/>
            <person name="Minx P."/>
            <person name="Mollenhauer M.U."/>
            <person name="Montooth K."/>
            <person name="Mount S.M."/>
            <person name="Mu X."/>
            <person name="Myers E."/>
            <person name="Negre B."/>
            <person name="Newfeld S."/>
            <person name="Nielsen R."/>
            <person name="Noor M.A."/>
            <person name="O'Grady P."/>
            <person name="Pachter L."/>
            <person name="Papaceit M."/>
            <person name="Parisi M.J."/>
            <person name="Parisi M."/>
            <person name="Parts L."/>
            <person name="Pedersen J.S."/>
            <person name="Pesole G."/>
            <person name="Phillippy A.M."/>
            <person name="Ponting C.P."/>
            <person name="Pop M."/>
            <person name="Porcelli D."/>
            <person name="Powell J.R."/>
            <person name="Prohaska S."/>
            <person name="Pruitt K."/>
            <person name="Puig M."/>
            <person name="Quesneville H."/>
            <person name="Ram K.R."/>
            <person name="Rand D."/>
            <person name="Rasmussen M.D."/>
            <person name="Reed L.K."/>
            <person name="Reenan R."/>
            <person name="Reily A."/>
            <person name="Remington K.A."/>
            <person name="Rieger T.T."/>
            <person name="Ritchie M.G."/>
            <person name="Robin C."/>
            <person name="Rogers Y.H."/>
            <person name="Rohde C."/>
            <person name="Rozas J."/>
            <person name="Rubenfield M.J."/>
            <person name="Ruiz A."/>
            <person name="Russo S."/>
            <person name="Salzberg S.L."/>
            <person name="Sanchez-Gracia A."/>
            <person name="Saranga D.J."/>
            <person name="Sato H."/>
            <person name="Schaeffer S.W."/>
            <person name="Schatz M.C."/>
            <person name="Schlenke T."/>
            <person name="Schwartz R."/>
            <person name="Segarra C."/>
            <person name="Singh R.S."/>
            <person name="Sirot L."/>
            <person name="Sirota M."/>
            <person name="Sisneros N.B."/>
            <person name="Smith C.D."/>
            <person name="Smith T.F."/>
            <person name="Spieth J."/>
            <person name="Stage D.E."/>
            <person name="Stark A."/>
            <person name="Stephan W."/>
            <person name="Strausberg R.L."/>
            <person name="Strempel S."/>
            <person name="Sturgill D."/>
            <person name="Sutton G."/>
            <person name="Sutton G.G."/>
            <person name="Tao W."/>
            <person name="Teichmann S."/>
            <person name="Tobari Y.N."/>
            <person name="Tomimura Y."/>
            <person name="Tsolas J.M."/>
            <person name="Valente V.L."/>
            <person name="Venter E."/>
            <person name="Venter J.C."/>
            <person name="Vicario S."/>
            <person name="Vieira F.G."/>
            <person name="Vilella A.J."/>
            <person name="Villasante A."/>
            <person name="Walenz B."/>
            <person name="Wang J."/>
            <person name="Wasserman M."/>
            <person name="Watts T."/>
            <person name="Wilson D."/>
            <person name="Wilson R.K."/>
            <person name="Wing R.A."/>
            <person name="Wolfner M.F."/>
            <person name="Wong A."/>
            <person name="Wong G.K."/>
            <person name="Wu C.I."/>
            <person name="Wu G."/>
            <person name="Yamamoto D."/>
            <person name="Yang H.P."/>
            <person name="Yang S.P."/>
            <person name="Yorke J.A."/>
            <person name="Yoshida K."/>
            <person name="Zdobnov E."/>
            <person name="Zhang P."/>
            <person name="Zhang Y."/>
            <person name="Zimin A.V."/>
            <person name="Baldwin J."/>
            <person name="Abdouelleil A."/>
            <person name="Abdulkadir J."/>
            <person name="Abebe A."/>
            <person name="Abera B."/>
            <person name="Abreu J."/>
            <person name="Acer S.C."/>
            <person name="Aftuck L."/>
            <person name="Alexander A."/>
            <person name="An P."/>
            <person name="Anderson E."/>
            <person name="Anderson S."/>
            <person name="Arachi H."/>
            <person name="Azer M."/>
            <person name="Bachantsang P."/>
            <person name="Barry A."/>
            <person name="Bayul T."/>
            <person name="Berlin A."/>
            <person name="Bessette D."/>
            <person name="Bloom T."/>
            <person name="Blye J."/>
            <person name="Boguslavskiy L."/>
            <person name="Bonnet C."/>
            <person name="Boukhgalter B."/>
            <person name="Bourzgui I."/>
            <person name="Brown A."/>
            <person name="Cahill P."/>
            <person name="Channer S."/>
            <person name="Cheshatsang Y."/>
            <person name="Chuda L."/>
            <person name="Citroen M."/>
            <person name="Collymore A."/>
            <person name="Cooke P."/>
            <person name="Costello M."/>
            <person name="D'Aco K."/>
            <person name="Daza R."/>
            <person name="De Haan G."/>
            <person name="DeGray S."/>
            <person name="DeMaso C."/>
            <person name="Dhargay N."/>
            <person name="Dooley K."/>
            <person name="Dooley E."/>
            <person name="Doricent M."/>
            <person name="Dorje P."/>
            <person name="Dorjee K."/>
            <person name="Dupes A."/>
            <person name="Elong R."/>
            <person name="Falk J."/>
            <person name="Farina A."/>
            <person name="Faro S."/>
            <person name="Ferguson D."/>
            <person name="Fisher S."/>
            <person name="Foley C.D."/>
            <person name="Franke A."/>
            <person name="Friedrich D."/>
            <person name="Gadbois L."/>
            <person name="Gearin G."/>
            <person name="Gearin C.R."/>
            <person name="Giannoukos G."/>
            <person name="Goode T."/>
            <person name="Graham J."/>
            <person name="Grandbois E."/>
            <person name="Grewal S."/>
            <person name="Gyaltsen K."/>
            <person name="Hafez N."/>
            <person name="Hagos B."/>
            <person name="Hall J."/>
            <person name="Henson C."/>
            <person name="Hollinger A."/>
            <person name="Honan T."/>
            <person name="Huard M.D."/>
            <person name="Hughes L."/>
            <person name="Hurhula B."/>
            <person name="Husby M.E."/>
            <person name="Kamat A."/>
            <person name="Kanga B."/>
            <person name="Kashin S."/>
            <person name="Khazanovich D."/>
            <person name="Kisner P."/>
            <person name="Lance K."/>
            <person name="Lara M."/>
            <person name="Lee W."/>
            <person name="Lennon N."/>
            <person name="Letendre F."/>
            <person name="LeVine R."/>
            <person name="Lipovsky A."/>
            <person name="Liu X."/>
            <person name="Liu J."/>
            <person name="Liu S."/>
            <person name="Lokyitsang T."/>
            <person name="Lokyitsang Y."/>
            <person name="Lubonja R."/>
            <person name="Lui A."/>
            <person name="MacDonald P."/>
            <person name="Magnisalis V."/>
            <person name="Maru K."/>
            <person name="Matthews C."/>
            <person name="McCusker W."/>
            <person name="McDonough S."/>
            <person name="Mehta T."/>
            <person name="Meldrim J."/>
            <person name="Meneus L."/>
            <person name="Mihai O."/>
            <person name="Mihalev A."/>
            <person name="Mihova T."/>
            <person name="Mittelman R."/>
            <person name="Mlenga V."/>
            <person name="Montmayeur A."/>
            <person name="Mulrain L."/>
            <person name="Navidi A."/>
            <person name="Naylor J."/>
            <person name="Negash T."/>
            <person name="Nguyen T."/>
            <person name="Nguyen N."/>
            <person name="Nicol R."/>
            <person name="Norbu C."/>
            <person name="Norbu N."/>
            <person name="Novod N."/>
            <person name="O'Neill B."/>
            <person name="Osman S."/>
            <person name="Markiewicz E."/>
            <person name="Oyono O.L."/>
            <person name="Patti C."/>
            <person name="Phunkhang P."/>
            <person name="Pierre F."/>
            <person name="Priest M."/>
            <person name="Raghuraman S."/>
            <person name="Rege F."/>
            <person name="Reyes R."/>
            <person name="Rise C."/>
            <person name="Rogov P."/>
            <person name="Ross K."/>
            <person name="Ryan E."/>
            <person name="Settipalli S."/>
            <person name="Shea T."/>
            <person name="Sherpa N."/>
            <person name="Shi L."/>
            <person name="Shih D."/>
            <person name="Sparrow T."/>
            <person name="Spaulding J."/>
            <person name="Stalker J."/>
            <person name="Stange-Thomann N."/>
            <person name="Stavropoulos S."/>
            <person name="Stone C."/>
            <person name="Strader C."/>
            <person name="Tesfaye S."/>
            <person name="Thomson T."/>
            <person name="Thoulutsang Y."/>
            <person name="Thoulutsang D."/>
            <person name="Topham K."/>
            <person name="Topping I."/>
            <person name="Tsamla T."/>
            <person name="Vassiliev H."/>
            <person name="Vo A."/>
            <person name="Wangchuk T."/>
            <person name="Wangdi T."/>
            <person name="Weiand M."/>
            <person name="Wilkinson J."/>
            <person name="Wilson A."/>
            <person name="Yadav S."/>
            <person name="Young G."/>
            <person name="Yu Q."/>
            <person name="Zembek L."/>
            <person name="Zhong D."/>
            <person name="Zimmer A."/>
            <person name="Zwirko Z."/>
            <person name="Jaffe D.B."/>
            <person name="Alvarez P."/>
            <person name="Brockman W."/>
            <person name="Butler J."/>
            <person name="Chin C."/>
            <person name="Gnerre S."/>
            <person name="Grabherr M."/>
            <person name="Kleber M."/>
            <person name="Mauceli E."/>
            <person name="MacCallum I."/>
        </authorList>
    </citation>
    <scope>NUCLEOTIDE SEQUENCE [LARGE SCALE GENOMIC DNA]</scope>
    <source>
        <strain evidence="11">Tai18E2 / Tucson 14021-0261.01</strain>
    </source>
</reference>
<evidence type="ECO:0000256" key="4">
    <source>
        <dbReference type="ARBA" id="ARBA00023145"/>
    </source>
</evidence>
<evidence type="ECO:0000259" key="9">
    <source>
        <dbReference type="PROSITE" id="PS50240"/>
    </source>
</evidence>
<evidence type="ECO:0000256" key="1">
    <source>
        <dbReference type="ARBA" id="ARBA00022723"/>
    </source>
</evidence>
<evidence type="ECO:0000256" key="5">
    <source>
        <dbReference type="ARBA" id="ARBA00023157"/>
    </source>
</evidence>
<dbReference type="HOGENOM" id="CLU_006842_0_3_1"/>
<dbReference type="GO" id="GO:0046872">
    <property type="term" value="F:metal ion binding"/>
    <property type="evidence" value="ECO:0007669"/>
    <property type="project" value="UniProtKB-KW"/>
</dbReference>
<keyword evidence="4" id="KW-0865">Zymogen</keyword>
<dbReference type="KEGG" id="dya:Dyak_GE26269"/>